<dbReference type="AlphaFoldDB" id="A0A7S3ZUA1"/>
<feature type="region of interest" description="Disordered" evidence="1">
    <location>
        <begin position="164"/>
        <end position="194"/>
    </location>
</feature>
<name>A0A7S3ZUA1_9STRA</name>
<evidence type="ECO:0000256" key="1">
    <source>
        <dbReference type="SAM" id="MobiDB-lite"/>
    </source>
</evidence>
<organism evidence="2">
    <name type="scientific">Pelagomonas calceolata</name>
    <dbReference type="NCBI Taxonomy" id="35677"/>
    <lineage>
        <taxon>Eukaryota</taxon>
        <taxon>Sar</taxon>
        <taxon>Stramenopiles</taxon>
        <taxon>Ochrophyta</taxon>
        <taxon>Pelagophyceae</taxon>
        <taxon>Pelagomonadales</taxon>
        <taxon>Pelagomonadaceae</taxon>
        <taxon>Pelagomonas</taxon>
    </lineage>
</organism>
<gene>
    <name evidence="2" type="ORF">PCAL00307_LOCUS9280</name>
</gene>
<feature type="compositionally biased region" description="Acidic residues" evidence="1">
    <location>
        <begin position="125"/>
        <end position="135"/>
    </location>
</feature>
<accession>A0A7S3ZUA1</accession>
<evidence type="ECO:0000313" key="2">
    <source>
        <dbReference type="EMBL" id="CAE0693844.1"/>
    </source>
</evidence>
<sequence length="207" mass="21932">MTEELPTAVAGLANCMVASDPETAPTGVAAPRPTPPTVFQRAATARPAPRPRPTLQTVVPLPGQSIEEALEEAELRYVEDFPEEFIGSDEEEAPSLYAIFRDVAPELLADNVESDILREAAPELLPDEAPGDDASADGLPEAGAAADVALPRWDADAGEWIHPSLVKAPCRKPAGSRSRPRTSSKQAGPKLPLLSDLKARCKAQGLK</sequence>
<feature type="region of interest" description="Disordered" evidence="1">
    <location>
        <begin position="125"/>
        <end position="147"/>
    </location>
</feature>
<reference evidence="2" key="1">
    <citation type="submission" date="2021-01" db="EMBL/GenBank/DDBJ databases">
        <authorList>
            <person name="Corre E."/>
            <person name="Pelletier E."/>
            <person name="Niang G."/>
            <person name="Scheremetjew M."/>
            <person name="Finn R."/>
            <person name="Kale V."/>
            <person name="Holt S."/>
            <person name="Cochrane G."/>
            <person name="Meng A."/>
            <person name="Brown T."/>
            <person name="Cohen L."/>
        </authorList>
    </citation>
    <scope>NUCLEOTIDE SEQUENCE</scope>
    <source>
        <strain evidence="2">CCMP1756</strain>
    </source>
</reference>
<dbReference type="EMBL" id="HBIW01010873">
    <property type="protein sequence ID" value="CAE0693844.1"/>
    <property type="molecule type" value="Transcribed_RNA"/>
</dbReference>
<proteinExistence type="predicted"/>
<protein>
    <submittedName>
        <fullName evidence="2">Uncharacterized protein</fullName>
    </submittedName>
</protein>